<dbReference type="Pfam" id="PF13385">
    <property type="entry name" value="Laminin_G_3"/>
    <property type="match status" value="1"/>
</dbReference>
<feature type="region of interest" description="Disordered" evidence="1">
    <location>
        <begin position="287"/>
        <end position="316"/>
    </location>
</feature>
<dbReference type="InterPro" id="IPR001810">
    <property type="entry name" value="F-box_dom"/>
</dbReference>
<sequence>MQLEELPVDLVEAICGYLAGFDAFQLSHTNSWWFALLSDGLVWHERMVHGPVPGSQQHLLHTWKRRYMQARSMLFHGLGTDDKDELLRASYACVEYPPPTDWGQFRRMYFALRTMHEESFSFDLWFALLPTTQNEFETTRYTGGVIFGLQSEERDSRNWPQYHQQFVMVDSKSNLYCSVLDVKRPVAKDLKCDHWYHLVLTYDLEHQKQDVYLDGDNVWSTTGALHREWQHLLHEQVGTGYITAGGGDYPHGDFVGWYGFHGLLDEFRFYSGVLPLEERTAVPYQRGAGGLHSAGGRPTRGDRRRRPEGVVSTTKAVSPTSGAVRVKLHGSVILANQMTETQPLMRSASLPRSAIDPPLPSVKSARLRGNPIWLCVAAQHCCCSSGSRDTPLLRQPAFGCA</sequence>
<dbReference type="Gene3D" id="2.60.120.200">
    <property type="match status" value="1"/>
</dbReference>
<reference evidence="4" key="1">
    <citation type="submission" date="2018-10" db="EMBL/GenBank/DDBJ databases">
        <title>Effector identification in a new, highly contiguous assembly of the strawberry crown rot pathogen Phytophthora cactorum.</title>
        <authorList>
            <person name="Armitage A.D."/>
            <person name="Nellist C.F."/>
            <person name="Bates H."/>
            <person name="Vickerstaff R.J."/>
            <person name="Harrison R.J."/>
        </authorList>
    </citation>
    <scope>NUCLEOTIDE SEQUENCE</scope>
    <source>
        <strain evidence="3">4032</strain>
        <strain evidence="4">4040</strain>
    </source>
</reference>
<comment type="caution">
    <text evidence="4">The sequence shown here is derived from an EMBL/GenBank/DDBJ whole genome shotgun (WGS) entry which is preliminary data.</text>
</comment>
<name>A0A8T1AGL9_9STRA</name>
<dbReference type="PROSITE" id="PS50181">
    <property type="entry name" value="FBOX"/>
    <property type="match status" value="1"/>
</dbReference>
<evidence type="ECO:0000313" key="5">
    <source>
        <dbReference type="Proteomes" id="UP000736787"/>
    </source>
</evidence>
<dbReference type="Proteomes" id="UP000774804">
    <property type="component" value="Unassembled WGS sequence"/>
</dbReference>
<dbReference type="SUPFAM" id="SSF49899">
    <property type="entry name" value="Concanavalin A-like lectins/glucanases"/>
    <property type="match status" value="1"/>
</dbReference>
<evidence type="ECO:0000259" key="2">
    <source>
        <dbReference type="PROSITE" id="PS50181"/>
    </source>
</evidence>
<dbReference type="AlphaFoldDB" id="A0A8T1AGL9"/>
<dbReference type="EMBL" id="RCMK01002364">
    <property type="protein sequence ID" value="KAG2882114.1"/>
    <property type="molecule type" value="Genomic_DNA"/>
</dbReference>
<dbReference type="EMBL" id="RCMI01002402">
    <property type="protein sequence ID" value="KAG2876727.1"/>
    <property type="molecule type" value="Genomic_DNA"/>
</dbReference>
<evidence type="ECO:0000256" key="1">
    <source>
        <dbReference type="SAM" id="MobiDB-lite"/>
    </source>
</evidence>
<feature type="compositionally biased region" description="Basic and acidic residues" evidence="1">
    <location>
        <begin position="299"/>
        <end position="308"/>
    </location>
</feature>
<dbReference type="VEuPathDB" id="FungiDB:PC110_g13199"/>
<dbReference type="InterPro" id="IPR013320">
    <property type="entry name" value="ConA-like_dom_sf"/>
</dbReference>
<evidence type="ECO:0000313" key="3">
    <source>
        <dbReference type="EMBL" id="KAG2876727.1"/>
    </source>
</evidence>
<dbReference type="SUPFAM" id="SSF81383">
    <property type="entry name" value="F-box domain"/>
    <property type="match status" value="1"/>
</dbReference>
<organism evidence="4 5">
    <name type="scientific">Phytophthora cactorum</name>
    <dbReference type="NCBI Taxonomy" id="29920"/>
    <lineage>
        <taxon>Eukaryota</taxon>
        <taxon>Sar</taxon>
        <taxon>Stramenopiles</taxon>
        <taxon>Oomycota</taxon>
        <taxon>Peronosporomycetes</taxon>
        <taxon>Peronosporales</taxon>
        <taxon>Peronosporaceae</taxon>
        <taxon>Phytophthora</taxon>
    </lineage>
</organism>
<evidence type="ECO:0000313" key="4">
    <source>
        <dbReference type="EMBL" id="KAG2882114.1"/>
    </source>
</evidence>
<feature type="domain" description="F-box" evidence="2">
    <location>
        <begin position="1"/>
        <end position="46"/>
    </location>
</feature>
<dbReference type="InterPro" id="IPR036047">
    <property type="entry name" value="F-box-like_dom_sf"/>
</dbReference>
<gene>
    <name evidence="3" type="ORF">PC115_g23542</name>
    <name evidence="4" type="ORF">PC117_g26285</name>
</gene>
<proteinExistence type="predicted"/>
<dbReference type="Proteomes" id="UP000736787">
    <property type="component" value="Unassembled WGS sequence"/>
</dbReference>
<protein>
    <recommendedName>
        <fullName evidence="2">F-box domain-containing protein</fullName>
    </recommendedName>
</protein>
<accession>A0A8T1AGL9</accession>